<protein>
    <submittedName>
        <fullName evidence="1">Uncharacterized protein</fullName>
    </submittedName>
</protein>
<sequence>MPATAVVDLKEKLRSDYSPPAEDCWRHRKEYLSSPLTVSRHARFWHSRSGDSEFNNRETSLYAAEPTCRTLS</sequence>
<evidence type="ECO:0000313" key="1">
    <source>
        <dbReference type="EMBL" id="KZA98650.1"/>
    </source>
</evidence>
<organism evidence="1">
    <name type="scientific">Rhizobium leguminosarum</name>
    <dbReference type="NCBI Taxonomy" id="384"/>
    <lineage>
        <taxon>Bacteria</taxon>
        <taxon>Pseudomonadati</taxon>
        <taxon>Pseudomonadota</taxon>
        <taxon>Alphaproteobacteria</taxon>
        <taxon>Hyphomicrobiales</taxon>
        <taxon>Rhizobiaceae</taxon>
        <taxon>Rhizobium/Agrobacterium group</taxon>
        <taxon>Rhizobium</taxon>
    </lineage>
</organism>
<proteinExistence type="predicted"/>
<reference evidence="1" key="1">
    <citation type="submission" date="2016-03" db="EMBL/GenBank/DDBJ databases">
        <title>Microsymbionts genomes from the relict species Vavilovia formosa.</title>
        <authorList>
            <person name="Chirak E."/>
            <person name="Kimeklis A."/>
            <person name="Kopat V."/>
            <person name="Andronov E."/>
        </authorList>
    </citation>
    <scope>NUCLEOTIDE SEQUENCE [LARGE SCALE GENOMIC DNA]</scope>
    <source>
        <strain evidence="1">Vaf12</strain>
    </source>
</reference>
<accession>A0A154IDJ4</accession>
<dbReference type="AlphaFoldDB" id="A0A154IDJ4"/>
<dbReference type="EMBL" id="LVYU01000112">
    <property type="protein sequence ID" value="KZA98650.1"/>
    <property type="molecule type" value="Genomic_DNA"/>
</dbReference>
<comment type="caution">
    <text evidence="1">The sequence shown here is derived from an EMBL/GenBank/DDBJ whole genome shotgun (WGS) entry which is preliminary data.</text>
</comment>
<name>A0A154IDJ4_RHILE</name>
<gene>
    <name evidence="1" type="ORF">A4A59_03480</name>
</gene>